<dbReference type="Proteomes" id="UP000220752">
    <property type="component" value="Unassembled WGS sequence"/>
</dbReference>
<evidence type="ECO:0000313" key="2">
    <source>
        <dbReference type="Proteomes" id="UP000220752"/>
    </source>
</evidence>
<sequence length="627" mass="67932">MVLANRAKLQNSRSLVRVFGGLNETYACSEAEYSAGVNFSARDFPALSTRKPRRKLRELTGLNGMYHLNGLLTVCGKDLIYTPDADGANPVTCTEAVTDGKKALVGIGTKILIFPDKVAFDTADGSVSALGAVWQAEGQSVQFAPCDAAGKAYEVSGYGKEEPEKPADGQLFLKVEDEEHPWASTSTLEEYSASSGSWTAVPLEYCRITAAGAQRLFAQWDTVTVQGTAAQQAGMWTKLDGDLVVYDVLENGLRVRVSPEGDHVYGTLVQSAESAQWTSLDGKETRSFAVSTPVRMERRVPDLDYVTECDNRVWGCSSKENVIYACRLGDPTNWFSYRGIAADSYAVTVGSDGAFTGAATCMGYALFFKENTLHKLYGSKPSDFQLTSLRCRGVAKNAARSLCVLNETLYYLSPDGVMAWDGSIPTKVSGALDSGRLANVQSAVGSALDGRYYLHVARTAAGENTARLLVYDTERALWSEENVCSYEMTSTGGQLYLWDGQALWAADPSREADWQATDGVEEKLNFELTTGDIGLDGAEDRYLSRLTLRLDAECSSTVEVAASYDGGPWETVASLTAQDKRRSFDLPFVPRRHGTLRLRLKGRGQITLRSIAKTMAAAKGGIAGGEV</sequence>
<comment type="caution">
    <text evidence="1">The sequence shown here is derived from an EMBL/GenBank/DDBJ whole genome shotgun (WGS) entry which is preliminary data.</text>
</comment>
<protein>
    <submittedName>
        <fullName evidence="1">Uncharacterized protein</fullName>
    </submittedName>
</protein>
<dbReference type="AlphaFoldDB" id="A0A2A6ZES1"/>
<name>A0A2A6ZES1_9FIRM</name>
<organism evidence="1 2">
    <name type="scientific">Faecalibacterium langellae</name>
    <dbReference type="NCBI Taxonomy" id="3435293"/>
    <lineage>
        <taxon>Bacteria</taxon>
        <taxon>Bacillati</taxon>
        <taxon>Bacillota</taxon>
        <taxon>Clostridia</taxon>
        <taxon>Eubacteriales</taxon>
        <taxon>Oscillospiraceae</taxon>
        <taxon>Faecalibacterium</taxon>
    </lineage>
</organism>
<gene>
    <name evidence="1" type="ORF">CGS46_00810</name>
</gene>
<evidence type="ECO:0000313" key="1">
    <source>
        <dbReference type="EMBL" id="PDX59905.1"/>
    </source>
</evidence>
<reference evidence="1 2" key="1">
    <citation type="journal article" date="2017" name="Front. Microbiol.">
        <title>New Insights into the Diversity of the Genus Faecalibacterium.</title>
        <authorList>
            <person name="Benevides L."/>
            <person name="Burman S."/>
            <person name="Martin R."/>
            <person name="Robert V."/>
            <person name="Thomas M."/>
            <person name="Miquel S."/>
            <person name="Chain F."/>
            <person name="Sokol H."/>
            <person name="Bermudez-Humaran L.G."/>
            <person name="Morrison M."/>
            <person name="Langella P."/>
            <person name="Azevedo V.A."/>
            <person name="Chatel J.M."/>
            <person name="Soares S."/>
        </authorList>
    </citation>
    <scope>NUCLEOTIDE SEQUENCE [LARGE SCALE GENOMIC DNA]</scope>
    <source>
        <strain evidence="2">CNCM I-4540</strain>
    </source>
</reference>
<accession>A0A2A6ZES1</accession>
<proteinExistence type="predicted"/>
<keyword evidence="2" id="KW-1185">Reference proteome</keyword>
<dbReference type="EMBL" id="NMTQ01000009">
    <property type="protein sequence ID" value="PDX59905.1"/>
    <property type="molecule type" value="Genomic_DNA"/>
</dbReference>